<dbReference type="InterPro" id="IPR036875">
    <property type="entry name" value="Znf_CCHC_sf"/>
</dbReference>
<evidence type="ECO:0000259" key="3">
    <source>
        <dbReference type="PROSITE" id="PS50158"/>
    </source>
</evidence>
<dbReference type="Gene3D" id="4.10.60.10">
    <property type="entry name" value="Zinc finger, CCHC-type"/>
    <property type="match status" value="1"/>
</dbReference>
<dbReference type="InterPro" id="IPR001878">
    <property type="entry name" value="Znf_CCHC"/>
</dbReference>
<feature type="compositionally biased region" description="Basic residues" evidence="2">
    <location>
        <begin position="634"/>
        <end position="644"/>
    </location>
</feature>
<keyword evidence="1" id="KW-0862">Zinc</keyword>
<dbReference type="GO" id="GO:0008270">
    <property type="term" value="F:zinc ion binding"/>
    <property type="evidence" value="ECO:0007669"/>
    <property type="project" value="UniProtKB-KW"/>
</dbReference>
<keyword evidence="1" id="KW-0479">Metal-binding</keyword>
<dbReference type="GO" id="GO:0003723">
    <property type="term" value="F:RNA binding"/>
    <property type="evidence" value="ECO:0007669"/>
    <property type="project" value="InterPro"/>
</dbReference>
<dbReference type="GO" id="GO:0002218">
    <property type="term" value="P:activation of innate immune response"/>
    <property type="evidence" value="ECO:0007669"/>
    <property type="project" value="InterPro"/>
</dbReference>
<feature type="domain" description="CCHC-type" evidence="3">
    <location>
        <begin position="427"/>
        <end position="441"/>
    </location>
</feature>
<feature type="compositionally biased region" description="Polar residues" evidence="2">
    <location>
        <begin position="543"/>
        <end position="553"/>
    </location>
</feature>
<dbReference type="PANTHER" id="PTHR22639:SF3">
    <property type="entry name" value="ZINC FINGER CCHC DOMAIN-CONTAINING PROTEIN 3"/>
    <property type="match status" value="1"/>
</dbReference>
<feature type="region of interest" description="Disordered" evidence="2">
    <location>
        <begin position="526"/>
        <end position="644"/>
    </location>
</feature>
<dbReference type="PANTHER" id="PTHR22639">
    <property type="entry name" value="GAG-RELATED PROTEIN"/>
    <property type="match status" value="1"/>
</dbReference>
<gene>
    <name evidence="4" type="ORF">P5673_032034</name>
</gene>
<dbReference type="GO" id="GO:0003824">
    <property type="term" value="F:catalytic activity"/>
    <property type="evidence" value="ECO:0007669"/>
    <property type="project" value="InterPro"/>
</dbReference>
<sequence>SCFWSPAFGKQGGVLTFFSDSFDYEVVQWKRDTSGRVVSVVIKVNNYCINIVNIYAPTNLTERKVFFENLHEFFVPSDSIVIAGDFNCYQFQTDKTGGNLLCAKYLTDFRSTFNLIDAWHRLDPRSRQCTWFSSDFSVGSCLDKFLVSQSLLSFVSNCEIKPFCFSDHDIYPPGGNAMDPPRESSDSVEANADVGVTSAPHDLSSENVSARCESSCEAAPVRESYADVASVHRNSVAVDDVINVSDNSLPTRPLTVSFQPRYFLPARDVFDALSSADLQSTDVSCVQRLSSGAIVLTFRRPDHKEAFLRRNFITVDDQPLALQDVDRPLTFLQVFDAPHELPDTALISRLSRFCDVISNRRGYFREPGWENVQDGVRHFRVRLRSPVPSFLRFGKFLVHVRYNGQTRTCRHCHLTGHLANSCSNVCCYNCDETGHLSSACPHPVMCNICKSTDHKANACSFSWAREVPSTPPHDENSRPPTEPNDETTANHTDDDMSDVSNEDDDDILHESPIDDEDVFLAELRSKPDDDDVSVANPGIFPTNDDSPTNNVLTDSVDPQPVEDSPNLFSVDETNDETAHLQPTTRSSGRKPAKILEVTIPLRTPTHPTLVTGKTAEKRDNAELSGPSDTEISPKKNRSNSRRKK</sequence>
<evidence type="ECO:0000256" key="2">
    <source>
        <dbReference type="SAM" id="MobiDB-lite"/>
    </source>
</evidence>
<reference evidence="4" key="1">
    <citation type="journal article" date="2023" name="G3 (Bethesda)">
        <title>Whole genome assembly and annotation of the endangered Caribbean coral Acropora cervicornis.</title>
        <authorList>
            <person name="Selwyn J.D."/>
            <person name="Vollmer S.V."/>
        </authorList>
    </citation>
    <scope>NUCLEOTIDE SEQUENCE</scope>
    <source>
        <strain evidence="4">K2</strain>
    </source>
</reference>
<evidence type="ECO:0000256" key="1">
    <source>
        <dbReference type="PROSITE-ProRule" id="PRU00047"/>
    </source>
</evidence>
<dbReference type="Proteomes" id="UP001249851">
    <property type="component" value="Unassembled WGS sequence"/>
</dbReference>
<dbReference type="InterPro" id="IPR005135">
    <property type="entry name" value="Endo/exonuclease/phosphatase"/>
</dbReference>
<evidence type="ECO:0000313" key="5">
    <source>
        <dbReference type="Proteomes" id="UP001249851"/>
    </source>
</evidence>
<dbReference type="Gene3D" id="3.60.10.10">
    <property type="entry name" value="Endonuclease/exonuclease/phosphatase"/>
    <property type="match status" value="1"/>
</dbReference>
<accession>A0AAD9US57</accession>
<protein>
    <submittedName>
        <fullName evidence="4">Transposon TX1 uncharacterized 149 kDa protein</fullName>
    </submittedName>
</protein>
<dbReference type="EMBL" id="JARQWQ010000163">
    <property type="protein sequence ID" value="KAK2547893.1"/>
    <property type="molecule type" value="Genomic_DNA"/>
</dbReference>
<organism evidence="4 5">
    <name type="scientific">Acropora cervicornis</name>
    <name type="common">Staghorn coral</name>
    <dbReference type="NCBI Taxonomy" id="6130"/>
    <lineage>
        <taxon>Eukaryota</taxon>
        <taxon>Metazoa</taxon>
        <taxon>Cnidaria</taxon>
        <taxon>Anthozoa</taxon>
        <taxon>Hexacorallia</taxon>
        <taxon>Scleractinia</taxon>
        <taxon>Astrocoeniina</taxon>
        <taxon>Acroporidae</taxon>
        <taxon>Acropora</taxon>
    </lineage>
</organism>
<dbReference type="Pfam" id="PF03372">
    <property type="entry name" value="Exo_endo_phos"/>
    <property type="match status" value="1"/>
</dbReference>
<proteinExistence type="predicted"/>
<dbReference type="CDD" id="cd09076">
    <property type="entry name" value="L1-EN"/>
    <property type="match status" value="1"/>
</dbReference>
<feature type="non-terminal residue" evidence="4">
    <location>
        <position position="644"/>
    </location>
</feature>
<dbReference type="GO" id="GO:0003690">
    <property type="term" value="F:double-stranded DNA binding"/>
    <property type="evidence" value="ECO:0007669"/>
    <property type="project" value="InterPro"/>
</dbReference>
<feature type="compositionally biased region" description="Acidic residues" evidence="2">
    <location>
        <begin position="495"/>
        <end position="512"/>
    </location>
</feature>
<dbReference type="AlphaFoldDB" id="A0AAD9US57"/>
<dbReference type="InterPro" id="IPR036691">
    <property type="entry name" value="Endo/exonu/phosph_ase_sf"/>
</dbReference>
<keyword evidence="5" id="KW-1185">Reference proteome</keyword>
<reference evidence="4" key="2">
    <citation type="journal article" date="2023" name="Science">
        <title>Genomic signatures of disease resistance in endangered staghorn corals.</title>
        <authorList>
            <person name="Vollmer S.V."/>
            <person name="Selwyn J.D."/>
            <person name="Despard B.A."/>
            <person name="Roesel C.L."/>
        </authorList>
    </citation>
    <scope>NUCLEOTIDE SEQUENCE</scope>
    <source>
        <strain evidence="4">K2</strain>
    </source>
</reference>
<feature type="non-terminal residue" evidence="4">
    <location>
        <position position="1"/>
    </location>
</feature>
<dbReference type="Pfam" id="PF00098">
    <property type="entry name" value="zf-CCHC"/>
    <property type="match status" value="1"/>
</dbReference>
<feature type="region of interest" description="Disordered" evidence="2">
    <location>
        <begin position="465"/>
        <end position="512"/>
    </location>
</feature>
<dbReference type="SUPFAM" id="SSF57756">
    <property type="entry name" value="Retrovirus zinc finger-like domains"/>
    <property type="match status" value="1"/>
</dbReference>
<dbReference type="PROSITE" id="PS50158">
    <property type="entry name" value="ZF_CCHC"/>
    <property type="match status" value="1"/>
</dbReference>
<dbReference type="SMART" id="SM00343">
    <property type="entry name" value="ZnF_C2HC"/>
    <property type="match status" value="3"/>
</dbReference>
<comment type="caution">
    <text evidence="4">The sequence shown here is derived from an EMBL/GenBank/DDBJ whole genome shotgun (WGS) entry which is preliminary data.</text>
</comment>
<dbReference type="SUPFAM" id="SSF56219">
    <property type="entry name" value="DNase I-like"/>
    <property type="match status" value="1"/>
</dbReference>
<keyword evidence="1" id="KW-0863">Zinc-finger</keyword>
<name>A0AAD9US57_ACRCE</name>
<dbReference type="InterPro" id="IPR042509">
    <property type="entry name" value="ZCCHC3"/>
</dbReference>
<evidence type="ECO:0000313" key="4">
    <source>
        <dbReference type="EMBL" id="KAK2547893.1"/>
    </source>
</evidence>